<dbReference type="Pfam" id="PF01370">
    <property type="entry name" value="Epimerase"/>
    <property type="match status" value="1"/>
</dbReference>
<dbReference type="NCBIfam" id="TIGR01777">
    <property type="entry name" value="yfcH"/>
    <property type="match status" value="1"/>
</dbReference>
<dbReference type="SUPFAM" id="SSF51735">
    <property type="entry name" value="NAD(P)-binding Rossmann-fold domains"/>
    <property type="match status" value="1"/>
</dbReference>
<dbReference type="AlphaFoldDB" id="A0A917D0M2"/>
<feature type="domain" description="DUF1731" evidence="3">
    <location>
        <begin position="250"/>
        <end position="296"/>
    </location>
</feature>
<dbReference type="CDD" id="cd05242">
    <property type="entry name" value="SDR_a8"/>
    <property type="match status" value="1"/>
</dbReference>
<dbReference type="InterPro" id="IPR001509">
    <property type="entry name" value="Epimerase_deHydtase"/>
</dbReference>
<dbReference type="PANTHER" id="PTHR11092">
    <property type="entry name" value="SUGAR NUCLEOTIDE EPIMERASE RELATED"/>
    <property type="match status" value="1"/>
</dbReference>
<dbReference type="InterPro" id="IPR010099">
    <property type="entry name" value="SDR39U1"/>
</dbReference>
<comment type="caution">
    <text evidence="4">The sequence shown here is derived from an EMBL/GenBank/DDBJ whole genome shotgun (WGS) entry which is preliminary data.</text>
</comment>
<evidence type="ECO:0000259" key="2">
    <source>
        <dbReference type="Pfam" id="PF01370"/>
    </source>
</evidence>
<dbReference type="Proteomes" id="UP000644756">
    <property type="component" value="Unassembled WGS sequence"/>
</dbReference>
<dbReference type="EMBL" id="BMGR01000006">
    <property type="protein sequence ID" value="GGG04803.1"/>
    <property type="molecule type" value="Genomic_DNA"/>
</dbReference>
<dbReference type="Pfam" id="PF08338">
    <property type="entry name" value="DUF1731"/>
    <property type="match status" value="1"/>
</dbReference>
<gene>
    <name evidence="4" type="ORF">GCM10010916_22380</name>
</gene>
<evidence type="ECO:0000313" key="5">
    <source>
        <dbReference type="Proteomes" id="UP000644756"/>
    </source>
</evidence>
<dbReference type="PANTHER" id="PTHR11092:SF0">
    <property type="entry name" value="EPIMERASE FAMILY PROTEIN SDR39U1"/>
    <property type="match status" value="1"/>
</dbReference>
<sequence>MRIAITGGSGFIGNALAQYLLDRDDEVWIVSRSTGRVEQKHPKLHVITWEDMASKPERLEGVDAIVNLAGESINQRWTDDAKERILKSRLDAADRIAKLVRALQRKPAVVVNASGISIYGISETATFDENSPAHITDYLASVVEKWEKAADAIEVPRLVKLRVGLVLGNEEGAFPKMAMPYRFFGGGRVGSGKQWISWIHLEDMVRLITFCIDNKLIEGPVNASAPEPVTNDHFGRAIGRTMGRPHWFPVPAFLMKALFGELSVLLLEGQRGVPRKAMDAGFKFLYPDIDSAMRNLLGK</sequence>
<keyword evidence="5" id="KW-1185">Reference proteome</keyword>
<dbReference type="RefSeq" id="WP_188531141.1">
    <property type="nucleotide sequence ID" value="NZ_BMGR01000006.1"/>
</dbReference>
<evidence type="ECO:0000256" key="1">
    <source>
        <dbReference type="ARBA" id="ARBA00009353"/>
    </source>
</evidence>
<organism evidence="4 5">
    <name type="scientific">Paenibacillus abyssi</name>
    <dbReference type="NCBI Taxonomy" id="1340531"/>
    <lineage>
        <taxon>Bacteria</taxon>
        <taxon>Bacillati</taxon>
        <taxon>Bacillota</taxon>
        <taxon>Bacilli</taxon>
        <taxon>Bacillales</taxon>
        <taxon>Paenibacillaceae</taxon>
        <taxon>Paenibacillus</taxon>
    </lineage>
</organism>
<dbReference type="InterPro" id="IPR036291">
    <property type="entry name" value="NAD(P)-bd_dom_sf"/>
</dbReference>
<dbReference type="Gene3D" id="3.40.50.720">
    <property type="entry name" value="NAD(P)-binding Rossmann-like Domain"/>
    <property type="match status" value="1"/>
</dbReference>
<reference evidence="4" key="2">
    <citation type="submission" date="2020-09" db="EMBL/GenBank/DDBJ databases">
        <authorList>
            <person name="Sun Q."/>
            <person name="Zhou Y."/>
        </authorList>
    </citation>
    <scope>NUCLEOTIDE SEQUENCE</scope>
    <source>
        <strain evidence="4">CGMCC 1.12987</strain>
    </source>
</reference>
<reference evidence="4" key="1">
    <citation type="journal article" date="2014" name="Int. J. Syst. Evol. Microbiol.">
        <title>Complete genome sequence of Corynebacterium casei LMG S-19264T (=DSM 44701T), isolated from a smear-ripened cheese.</title>
        <authorList>
            <consortium name="US DOE Joint Genome Institute (JGI-PGF)"/>
            <person name="Walter F."/>
            <person name="Albersmeier A."/>
            <person name="Kalinowski J."/>
            <person name="Ruckert C."/>
        </authorList>
    </citation>
    <scope>NUCLEOTIDE SEQUENCE</scope>
    <source>
        <strain evidence="4">CGMCC 1.12987</strain>
    </source>
</reference>
<comment type="similarity">
    <text evidence="1">Belongs to the NAD(P)-dependent epimerase/dehydratase family. SDR39U1 subfamily.</text>
</comment>
<evidence type="ECO:0000313" key="4">
    <source>
        <dbReference type="EMBL" id="GGG04803.1"/>
    </source>
</evidence>
<proteinExistence type="inferred from homology"/>
<dbReference type="InterPro" id="IPR013549">
    <property type="entry name" value="DUF1731"/>
</dbReference>
<protein>
    <submittedName>
        <fullName evidence="4">Epimerase</fullName>
    </submittedName>
</protein>
<name>A0A917D0M2_9BACL</name>
<evidence type="ECO:0000259" key="3">
    <source>
        <dbReference type="Pfam" id="PF08338"/>
    </source>
</evidence>
<feature type="domain" description="NAD-dependent epimerase/dehydratase" evidence="2">
    <location>
        <begin position="3"/>
        <end position="214"/>
    </location>
</feature>
<accession>A0A917D0M2</accession>